<accession>A0A0U5H5Q3</accession>
<protein>
    <submittedName>
        <fullName evidence="1">Uncharacterized protein</fullName>
    </submittedName>
</protein>
<dbReference type="Proteomes" id="UP000066737">
    <property type="component" value="Chromosome I"/>
</dbReference>
<proteinExistence type="predicted"/>
<sequence length="100" mass="11283">MTDDVSEIVDDLHERAAALSEDDAALGELFTPNFMRRHTEAATFRGFLDDSEWEVATRSDFAAIDEAAFDEYVAARTSFADWEAMLGQASEEWMARQLVE</sequence>
<dbReference type="KEGG" id="hhb:Hhub_3242"/>
<dbReference type="OrthoDB" id="178002at2157"/>
<name>A0A0U5H5Q3_9EURY</name>
<keyword evidence="2" id="KW-1185">Reference proteome</keyword>
<reference evidence="2" key="1">
    <citation type="journal article" date="2016" name="Environ. Microbiol.">
        <title>The complete genome of a viable archaeum isolated from 123-million-year-old rock salt.</title>
        <authorList>
            <person name="Jaakkola S.T."/>
            <person name="Pfeiffer F."/>
            <person name="Ravantti J.J."/>
            <person name="Guo Q."/>
            <person name="Liu Y."/>
            <person name="Chen X."/>
            <person name="Ma H."/>
            <person name="Yang C."/>
            <person name="Oksanen H.M."/>
            <person name="Bamford D.H."/>
        </authorList>
    </citation>
    <scope>NUCLEOTIDE SEQUENCE</scope>
    <source>
        <strain evidence="2">JI20-1</strain>
    </source>
</reference>
<evidence type="ECO:0000313" key="1">
    <source>
        <dbReference type="EMBL" id="CQH60549.1"/>
    </source>
</evidence>
<gene>
    <name evidence="1" type="ORF">HHUB_3242</name>
</gene>
<dbReference type="GeneID" id="26659855"/>
<evidence type="ECO:0000313" key="2">
    <source>
        <dbReference type="Proteomes" id="UP000066737"/>
    </source>
</evidence>
<dbReference type="EMBL" id="LN831302">
    <property type="protein sequence ID" value="CQH60549.1"/>
    <property type="molecule type" value="Genomic_DNA"/>
</dbReference>
<dbReference type="AlphaFoldDB" id="A0A0U5H5Q3"/>
<organism evidence="1 2">
    <name type="scientific">Halobacterium hubeiense</name>
    <dbReference type="NCBI Taxonomy" id="1407499"/>
    <lineage>
        <taxon>Archaea</taxon>
        <taxon>Methanobacteriati</taxon>
        <taxon>Methanobacteriota</taxon>
        <taxon>Stenosarchaea group</taxon>
        <taxon>Halobacteria</taxon>
        <taxon>Halobacteriales</taxon>
        <taxon>Halobacteriaceae</taxon>
        <taxon>Halobacterium</taxon>
    </lineage>
</organism>
<dbReference type="RefSeq" id="WP_059057602.1">
    <property type="nucleotide sequence ID" value="NZ_CEML01000001.1"/>
</dbReference>